<dbReference type="Proteomes" id="UP000217076">
    <property type="component" value="Unassembled WGS sequence"/>
</dbReference>
<evidence type="ECO:0000313" key="2">
    <source>
        <dbReference type="Proteomes" id="UP000217076"/>
    </source>
</evidence>
<keyword evidence="1" id="KW-0808">Transferase</keyword>
<dbReference type="GO" id="GO:0032259">
    <property type="term" value="P:methylation"/>
    <property type="evidence" value="ECO:0007669"/>
    <property type="project" value="UniProtKB-KW"/>
</dbReference>
<dbReference type="STRING" id="83401.SAMN05421742_10224"/>
<organism evidence="1 2">
    <name type="scientific">Roseospirillum parvum</name>
    <dbReference type="NCBI Taxonomy" id="83401"/>
    <lineage>
        <taxon>Bacteria</taxon>
        <taxon>Pseudomonadati</taxon>
        <taxon>Pseudomonadota</taxon>
        <taxon>Alphaproteobacteria</taxon>
        <taxon>Rhodospirillales</taxon>
        <taxon>Rhodospirillaceae</taxon>
        <taxon>Roseospirillum</taxon>
    </lineage>
</organism>
<accession>A0A1G7W1V3</accession>
<dbReference type="EMBL" id="FNCV01000002">
    <property type="protein sequence ID" value="SDG65120.1"/>
    <property type="molecule type" value="Genomic_DNA"/>
</dbReference>
<evidence type="ECO:0000313" key="1">
    <source>
        <dbReference type="EMBL" id="SDG65120.1"/>
    </source>
</evidence>
<dbReference type="Pfam" id="PF13578">
    <property type="entry name" value="Methyltransf_24"/>
    <property type="match status" value="1"/>
</dbReference>
<dbReference type="InterPro" id="IPR029063">
    <property type="entry name" value="SAM-dependent_MTases_sf"/>
</dbReference>
<proteinExistence type="predicted"/>
<name>A0A1G7W1V3_9PROT</name>
<dbReference type="Gene3D" id="3.40.50.150">
    <property type="entry name" value="Vaccinia Virus protein VP39"/>
    <property type="match status" value="1"/>
</dbReference>
<sequence length="273" mass="29479">MTLLPRLLAAYRARGYEIASGLNPAHWDGFDLAPFTWLVKDGQSVTNGLGIALGEVIFLEHLLAAWPARRILVIGNSFGWSALALGLAAPHGARLVALDAGLDPFSEEGLSLTEDMAHELGLHVRAVKGFSPQAVPALMAEHFPDGLDLVFVDGLHTVEQVEKDWRAVAPFLARPGAVLFHDVRNCGLEPGMAAVGAAAGQMPRLLEATASGMAILAHDLPPEAEAVLDAYSLSEGARAAVEAGLRWRRNRRWERLKRSIRKRWPGRDQKAAG</sequence>
<dbReference type="SUPFAM" id="SSF53335">
    <property type="entry name" value="S-adenosyl-L-methionine-dependent methyltransferases"/>
    <property type="match status" value="1"/>
</dbReference>
<dbReference type="GO" id="GO:0008168">
    <property type="term" value="F:methyltransferase activity"/>
    <property type="evidence" value="ECO:0007669"/>
    <property type="project" value="UniProtKB-KW"/>
</dbReference>
<keyword evidence="1" id="KW-0489">Methyltransferase</keyword>
<protein>
    <submittedName>
        <fullName evidence="1">Methyltransferase domain-containing protein</fullName>
    </submittedName>
</protein>
<keyword evidence="2" id="KW-1185">Reference proteome</keyword>
<dbReference type="AlphaFoldDB" id="A0A1G7W1V3"/>
<dbReference type="RefSeq" id="WP_176787578.1">
    <property type="nucleotide sequence ID" value="NZ_FNCV01000002.1"/>
</dbReference>
<gene>
    <name evidence="1" type="ORF">SAMN05421742_10224</name>
</gene>
<reference evidence="2" key="1">
    <citation type="submission" date="2016-10" db="EMBL/GenBank/DDBJ databases">
        <authorList>
            <person name="Varghese N."/>
            <person name="Submissions S."/>
        </authorList>
    </citation>
    <scope>NUCLEOTIDE SEQUENCE [LARGE SCALE GENOMIC DNA]</scope>
    <source>
        <strain evidence="2">930I</strain>
    </source>
</reference>